<evidence type="ECO:0000313" key="3">
    <source>
        <dbReference type="EMBL" id="CAL4769489.1"/>
    </source>
</evidence>
<name>A0A9P1FPZ4_9DINO</name>
<dbReference type="OrthoDB" id="427172at2759"/>
<reference evidence="2" key="1">
    <citation type="submission" date="2022-10" db="EMBL/GenBank/DDBJ databases">
        <authorList>
            <person name="Chen Y."/>
            <person name="Dougan E. K."/>
            <person name="Chan C."/>
            <person name="Rhodes N."/>
            <person name="Thang M."/>
        </authorList>
    </citation>
    <scope>NUCLEOTIDE SEQUENCE</scope>
</reference>
<keyword evidence="4" id="KW-1185">Reference proteome</keyword>
<dbReference type="PANTHER" id="PTHR47447">
    <property type="entry name" value="OS03G0856100 PROTEIN"/>
    <property type="match status" value="1"/>
</dbReference>
<dbReference type="AlphaFoldDB" id="A0A9P1FPZ4"/>
<comment type="caution">
    <text evidence="2">The sequence shown here is derived from an EMBL/GenBank/DDBJ whole genome shotgun (WGS) entry which is preliminary data.</text>
</comment>
<dbReference type="EMBL" id="CAMXCT010000690">
    <property type="protein sequence ID" value="CAI3982177.1"/>
    <property type="molecule type" value="Genomic_DNA"/>
</dbReference>
<dbReference type="InterPro" id="IPR011990">
    <property type="entry name" value="TPR-like_helical_dom_sf"/>
</dbReference>
<dbReference type="EMBL" id="CAMXCT030000690">
    <property type="protein sequence ID" value="CAL4769489.1"/>
    <property type="molecule type" value="Genomic_DNA"/>
</dbReference>
<evidence type="ECO:0000313" key="4">
    <source>
        <dbReference type="Proteomes" id="UP001152797"/>
    </source>
</evidence>
<gene>
    <name evidence="2" type="ORF">C1SCF055_LOCUS9902</name>
</gene>
<evidence type="ECO:0000313" key="2">
    <source>
        <dbReference type="EMBL" id="CAI3982177.1"/>
    </source>
</evidence>
<reference evidence="3 4" key="2">
    <citation type="submission" date="2024-05" db="EMBL/GenBank/DDBJ databases">
        <authorList>
            <person name="Chen Y."/>
            <person name="Shah S."/>
            <person name="Dougan E. K."/>
            <person name="Thang M."/>
            <person name="Chan C."/>
        </authorList>
    </citation>
    <scope>NUCLEOTIDE SEQUENCE [LARGE SCALE GENOMIC DNA]</scope>
</reference>
<protein>
    <submittedName>
        <fullName evidence="3">Pentatricopeptide repeat-containing protein, chloroplastic</fullName>
    </submittedName>
</protein>
<dbReference type="EMBL" id="CAMXCT020000690">
    <property type="protein sequence ID" value="CAL1135552.1"/>
    <property type="molecule type" value="Genomic_DNA"/>
</dbReference>
<accession>A0A9P1FPZ4</accession>
<evidence type="ECO:0000256" key="1">
    <source>
        <dbReference type="ARBA" id="ARBA00022737"/>
    </source>
</evidence>
<dbReference type="Proteomes" id="UP001152797">
    <property type="component" value="Unassembled WGS sequence"/>
</dbReference>
<dbReference type="PANTHER" id="PTHR47447:SF17">
    <property type="entry name" value="OS12G0638900 PROTEIN"/>
    <property type="match status" value="1"/>
</dbReference>
<dbReference type="Gene3D" id="1.25.40.10">
    <property type="entry name" value="Tetratricopeptide repeat domain"/>
    <property type="match status" value="2"/>
</dbReference>
<organism evidence="2">
    <name type="scientific">Cladocopium goreaui</name>
    <dbReference type="NCBI Taxonomy" id="2562237"/>
    <lineage>
        <taxon>Eukaryota</taxon>
        <taxon>Sar</taxon>
        <taxon>Alveolata</taxon>
        <taxon>Dinophyceae</taxon>
        <taxon>Suessiales</taxon>
        <taxon>Symbiodiniaceae</taxon>
        <taxon>Cladocopium</taxon>
    </lineage>
</organism>
<sequence length="940" mass="105412">MAHWARCRAVQVRAAKSSAFRAKTAVQALRSHHLWNDALNLMEVLAQRRALQDVPMDLCVALCQESQLWRRALKLQEMGLKSLSEATTEGRMKEAAQKGWQAVAELVSGNMRMNPAAAHMAMKALSARYCWRLAVELTTKTADADSALINQAASTCVRSEHWQEALAILSQGPTGPASSVAAGVALDAAQKGQAWQLALLMLAASNASNLISWNAAAGACRGHWEVVLALMSEMNTRELCPDVVAYTVAVAACGQSLRWRHVLSLLQESCGDSVTLWAAWRANEAVMRPADVDHGVMTLRDTLRRLRIFDSQRGFSLAVSASQLLWQEQALPKELQHMIRCLYGEVLRNLQKLRMNSGPPTDSFELAQPTLGSKARSALLLGDFKATLTGSRQLTVGLLQITAVGDWHDRDLWRRAMDVLGYMEEETIQPYVLTLNLALEICKDCRALRPVFQIYEVIAPRVRPDPGTFEHLASTCVMAPGQYWWRAIRYMEEAQVAQGLHPQQMTVAIAKSIKACVDASSWSAALFHLGHRLKLDLNPVPGRAAQMDEAIKNYLEDVRAGSLGERGEGITRSIRSRTWSDRWHWQPEVPVRRIRAFSSTLGRGSRPTFKLSQQVTALGRFPAPEVVEGLEKNYRKLWLRQAKDMSQELLGLELLRSSGTLHFETQKAFRRTRGRSILGLRLVMGYRKRWALDASKLLRNDPLLEYQPELGALGVEEALRFLGFNSGRFRSVRPHRKDRLRLLRRHGTTKLLKVRQAAVRGRLPVRRSASKLEPDELANEQAPSAWISYQLILDTDLDREMETTLRQQCAGRCMASGDGLDSLFLPPIKSSSERATHAERVALSSMLNLLSGANRVEGGVLLHTAAALCISCLAAFCHCKRLFPVLRFEISWDSSTESKRWVGQDRETQRWEKEPQQPRHASFQIQQPLQRSHISCFSWA</sequence>
<proteinExistence type="predicted"/>
<keyword evidence="1" id="KW-0677">Repeat</keyword>